<evidence type="ECO:0000313" key="3">
    <source>
        <dbReference type="Proteomes" id="UP000499080"/>
    </source>
</evidence>
<name>A0A4Y2ECW6_ARAVE</name>
<evidence type="ECO:0000256" key="1">
    <source>
        <dbReference type="SAM" id="MobiDB-lite"/>
    </source>
</evidence>
<evidence type="ECO:0000313" key="2">
    <source>
        <dbReference type="EMBL" id="GBM25684.1"/>
    </source>
</evidence>
<organism evidence="2 3">
    <name type="scientific">Araneus ventricosus</name>
    <name type="common">Orbweaver spider</name>
    <name type="synonym">Epeira ventricosa</name>
    <dbReference type="NCBI Taxonomy" id="182803"/>
    <lineage>
        <taxon>Eukaryota</taxon>
        <taxon>Metazoa</taxon>
        <taxon>Ecdysozoa</taxon>
        <taxon>Arthropoda</taxon>
        <taxon>Chelicerata</taxon>
        <taxon>Arachnida</taxon>
        <taxon>Araneae</taxon>
        <taxon>Araneomorphae</taxon>
        <taxon>Entelegynae</taxon>
        <taxon>Araneoidea</taxon>
        <taxon>Araneidae</taxon>
        <taxon>Araneus</taxon>
    </lineage>
</organism>
<gene>
    <name evidence="2" type="ORF">AVEN_207457_1</name>
</gene>
<sequence>MACLDRIRNFYGRCPVWNCKKYPAKDGEYSSEMDISSGTDMDTTSQVDEQEQITAWIRNENMHGSDFQLVSPRKAARPTTMEMETTRRKRRINFLNLLREMLQSHHPEEFPKLT</sequence>
<keyword evidence="3" id="KW-1185">Reference proteome</keyword>
<feature type="region of interest" description="Disordered" evidence="1">
    <location>
        <begin position="67"/>
        <end position="86"/>
    </location>
</feature>
<feature type="compositionally biased region" description="Polar residues" evidence="1">
    <location>
        <begin position="33"/>
        <end position="47"/>
    </location>
</feature>
<proteinExistence type="predicted"/>
<reference evidence="2 3" key="1">
    <citation type="journal article" date="2019" name="Sci. Rep.">
        <title>Orb-weaving spider Araneus ventricosus genome elucidates the spidroin gene catalogue.</title>
        <authorList>
            <person name="Kono N."/>
            <person name="Nakamura H."/>
            <person name="Ohtoshi R."/>
            <person name="Moran D.A.P."/>
            <person name="Shinohara A."/>
            <person name="Yoshida Y."/>
            <person name="Fujiwara M."/>
            <person name="Mori M."/>
            <person name="Tomita M."/>
            <person name="Arakawa K."/>
        </authorList>
    </citation>
    <scope>NUCLEOTIDE SEQUENCE [LARGE SCALE GENOMIC DNA]</scope>
</reference>
<accession>A0A4Y2ECW6</accession>
<dbReference type="AlphaFoldDB" id="A0A4Y2ECW6"/>
<dbReference type="Proteomes" id="UP000499080">
    <property type="component" value="Unassembled WGS sequence"/>
</dbReference>
<comment type="caution">
    <text evidence="2">The sequence shown here is derived from an EMBL/GenBank/DDBJ whole genome shotgun (WGS) entry which is preliminary data.</text>
</comment>
<feature type="region of interest" description="Disordered" evidence="1">
    <location>
        <begin position="27"/>
        <end position="47"/>
    </location>
</feature>
<protein>
    <submittedName>
        <fullName evidence="2">Uncharacterized protein</fullName>
    </submittedName>
</protein>
<dbReference type="EMBL" id="BGPR01000543">
    <property type="protein sequence ID" value="GBM25684.1"/>
    <property type="molecule type" value="Genomic_DNA"/>
</dbReference>